<sequence>MSNQPTTPTTPTTTAEQRGGVMAEFQWTRRRSTRRVMVRLASLEEVRSSLLIQEQVLEQAAFTSSGFTPSPLTSSGLGGLSPVLGRPIGAAAVAEADSTM</sequence>
<feature type="non-terminal residue" evidence="1">
    <location>
        <position position="100"/>
    </location>
</feature>
<organism evidence="1 2">
    <name type="scientific">Batillaria attramentaria</name>
    <dbReference type="NCBI Taxonomy" id="370345"/>
    <lineage>
        <taxon>Eukaryota</taxon>
        <taxon>Metazoa</taxon>
        <taxon>Spiralia</taxon>
        <taxon>Lophotrochozoa</taxon>
        <taxon>Mollusca</taxon>
        <taxon>Gastropoda</taxon>
        <taxon>Caenogastropoda</taxon>
        <taxon>Sorbeoconcha</taxon>
        <taxon>Cerithioidea</taxon>
        <taxon>Batillariidae</taxon>
        <taxon>Batillaria</taxon>
    </lineage>
</organism>
<evidence type="ECO:0000313" key="2">
    <source>
        <dbReference type="Proteomes" id="UP001519460"/>
    </source>
</evidence>
<name>A0ABD0MAK9_9CAEN</name>
<dbReference type="EMBL" id="JACVVK020000002">
    <property type="protein sequence ID" value="KAK7508276.1"/>
    <property type="molecule type" value="Genomic_DNA"/>
</dbReference>
<proteinExistence type="predicted"/>
<evidence type="ECO:0000313" key="1">
    <source>
        <dbReference type="EMBL" id="KAK7508276.1"/>
    </source>
</evidence>
<gene>
    <name evidence="1" type="ORF">BaRGS_00000515</name>
</gene>
<keyword evidence="2" id="KW-1185">Reference proteome</keyword>
<protein>
    <submittedName>
        <fullName evidence="1">Uncharacterized protein</fullName>
    </submittedName>
</protein>
<dbReference type="Proteomes" id="UP001519460">
    <property type="component" value="Unassembled WGS sequence"/>
</dbReference>
<comment type="caution">
    <text evidence="1">The sequence shown here is derived from an EMBL/GenBank/DDBJ whole genome shotgun (WGS) entry which is preliminary data.</text>
</comment>
<dbReference type="AlphaFoldDB" id="A0ABD0MAK9"/>
<accession>A0ABD0MAK9</accession>
<reference evidence="1 2" key="1">
    <citation type="journal article" date="2023" name="Sci. Data">
        <title>Genome assembly of the Korean intertidal mud-creeper Batillaria attramentaria.</title>
        <authorList>
            <person name="Patra A.K."/>
            <person name="Ho P.T."/>
            <person name="Jun S."/>
            <person name="Lee S.J."/>
            <person name="Kim Y."/>
            <person name="Won Y.J."/>
        </authorList>
    </citation>
    <scope>NUCLEOTIDE SEQUENCE [LARGE SCALE GENOMIC DNA]</scope>
    <source>
        <strain evidence="1">Wonlab-2016</strain>
    </source>
</reference>